<dbReference type="PANTHER" id="PTHR30294">
    <property type="entry name" value="MEMBRANE COMPONENT OF ABC TRANSPORTER YHHJ-RELATED"/>
    <property type="match status" value="1"/>
</dbReference>
<dbReference type="InterPro" id="IPR051449">
    <property type="entry name" value="ABC-2_transporter_component"/>
</dbReference>
<evidence type="ECO:0000256" key="5">
    <source>
        <dbReference type="ARBA" id="ARBA00023136"/>
    </source>
</evidence>
<evidence type="ECO:0000256" key="2">
    <source>
        <dbReference type="ARBA" id="ARBA00022475"/>
    </source>
</evidence>
<evidence type="ECO:0000256" key="3">
    <source>
        <dbReference type="ARBA" id="ARBA00022692"/>
    </source>
</evidence>
<feature type="transmembrane region" description="Helical" evidence="6">
    <location>
        <begin position="184"/>
        <end position="202"/>
    </location>
</feature>
<feature type="transmembrane region" description="Helical" evidence="6">
    <location>
        <begin position="73"/>
        <end position="97"/>
    </location>
</feature>
<dbReference type="AlphaFoldDB" id="A0A381XS61"/>
<keyword evidence="3 6" id="KW-0812">Transmembrane</keyword>
<dbReference type="GO" id="GO:0140359">
    <property type="term" value="F:ABC-type transporter activity"/>
    <property type="evidence" value="ECO:0007669"/>
    <property type="project" value="InterPro"/>
</dbReference>
<reference evidence="7" key="1">
    <citation type="submission" date="2018-05" db="EMBL/GenBank/DDBJ databases">
        <authorList>
            <person name="Lanie J.A."/>
            <person name="Ng W.-L."/>
            <person name="Kazmierczak K.M."/>
            <person name="Andrzejewski T.M."/>
            <person name="Davidsen T.M."/>
            <person name="Wayne K.J."/>
            <person name="Tettelin H."/>
            <person name="Glass J.I."/>
            <person name="Rusch D."/>
            <person name="Podicherti R."/>
            <person name="Tsui H.-C.T."/>
            <person name="Winkler M.E."/>
        </authorList>
    </citation>
    <scope>NUCLEOTIDE SEQUENCE</scope>
</reference>
<name>A0A381XS61_9ZZZZ</name>
<feature type="transmembrane region" description="Helical" evidence="6">
    <location>
        <begin position="29"/>
        <end position="47"/>
    </location>
</feature>
<keyword evidence="2" id="KW-1003">Cell membrane</keyword>
<proteinExistence type="predicted"/>
<accession>A0A381XS61</accession>
<evidence type="ECO:0000256" key="4">
    <source>
        <dbReference type="ARBA" id="ARBA00022989"/>
    </source>
</evidence>
<dbReference type="EMBL" id="UINC01016178">
    <property type="protein sequence ID" value="SVA67558.1"/>
    <property type="molecule type" value="Genomic_DNA"/>
</dbReference>
<dbReference type="Pfam" id="PF12679">
    <property type="entry name" value="ABC2_membrane_2"/>
    <property type="match status" value="1"/>
</dbReference>
<feature type="transmembrane region" description="Helical" evidence="6">
    <location>
        <begin position="103"/>
        <end position="122"/>
    </location>
</feature>
<feature type="transmembrane region" description="Helical" evidence="6">
    <location>
        <begin position="134"/>
        <end position="150"/>
    </location>
</feature>
<dbReference type="PANTHER" id="PTHR30294:SF29">
    <property type="entry name" value="MULTIDRUG ABC TRANSPORTER PERMEASE YBHS-RELATED"/>
    <property type="match status" value="1"/>
</dbReference>
<keyword evidence="4 6" id="KW-1133">Transmembrane helix</keyword>
<protein>
    <recommendedName>
        <fullName evidence="8">ABC-2 type transporter domain-containing protein</fullName>
    </recommendedName>
</protein>
<sequence>MFLVIIGVFFVFDVSKPFAEAGVRGLSDWASFFIVFLAPLITMKLLAEEQKLGTLELLLTAPVREWEVVLGKYLASFLMLLAIQSVTFYYVFIVYFFGNPDTGPVISAYLGLVLHGAAALAIGMLGSSLSGNQIVSAVVATAILLIFTFINRVSSLMDGAPAEFINALSFNPKLLDFSRGVIDLFHVVYFLSIVAIFLFLSIRSLETRRWR</sequence>
<dbReference type="GO" id="GO:0005886">
    <property type="term" value="C:plasma membrane"/>
    <property type="evidence" value="ECO:0007669"/>
    <property type="project" value="UniProtKB-SubCell"/>
</dbReference>
<evidence type="ECO:0008006" key="8">
    <source>
        <dbReference type="Google" id="ProtNLM"/>
    </source>
</evidence>
<evidence type="ECO:0000256" key="1">
    <source>
        <dbReference type="ARBA" id="ARBA00004651"/>
    </source>
</evidence>
<organism evidence="7">
    <name type="scientific">marine metagenome</name>
    <dbReference type="NCBI Taxonomy" id="408172"/>
    <lineage>
        <taxon>unclassified sequences</taxon>
        <taxon>metagenomes</taxon>
        <taxon>ecological metagenomes</taxon>
    </lineage>
</organism>
<evidence type="ECO:0000256" key="6">
    <source>
        <dbReference type="SAM" id="Phobius"/>
    </source>
</evidence>
<gene>
    <name evidence="7" type="ORF">METZ01_LOCUS120412</name>
</gene>
<keyword evidence="5 6" id="KW-0472">Membrane</keyword>
<comment type="subcellular location">
    <subcellularLocation>
        <location evidence="1">Cell membrane</location>
        <topology evidence="1">Multi-pass membrane protein</topology>
    </subcellularLocation>
</comment>
<evidence type="ECO:0000313" key="7">
    <source>
        <dbReference type="EMBL" id="SVA67558.1"/>
    </source>
</evidence>